<dbReference type="Proteomes" id="UP000660745">
    <property type="component" value="Unassembled WGS sequence"/>
</dbReference>
<keyword evidence="1" id="KW-0812">Transmembrane</keyword>
<keyword evidence="3" id="KW-1185">Reference proteome</keyword>
<keyword evidence="1" id="KW-0472">Membrane</keyword>
<reference evidence="2" key="2">
    <citation type="submission" date="2020-09" db="EMBL/GenBank/DDBJ databases">
        <authorList>
            <person name="Sun Q."/>
            <person name="Zhou Y."/>
        </authorList>
    </citation>
    <scope>NUCLEOTIDE SEQUENCE</scope>
    <source>
        <strain evidence="2">CGMCC 4.7430</strain>
    </source>
</reference>
<reference evidence="2" key="1">
    <citation type="journal article" date="2014" name="Int. J. Syst. Evol. Microbiol.">
        <title>Complete genome sequence of Corynebacterium casei LMG S-19264T (=DSM 44701T), isolated from a smear-ripened cheese.</title>
        <authorList>
            <consortium name="US DOE Joint Genome Institute (JGI-PGF)"/>
            <person name="Walter F."/>
            <person name="Albersmeier A."/>
            <person name="Kalinowski J."/>
            <person name="Ruckert C."/>
        </authorList>
    </citation>
    <scope>NUCLEOTIDE SEQUENCE</scope>
    <source>
        <strain evidence="2">CGMCC 4.7430</strain>
    </source>
</reference>
<proteinExistence type="predicted"/>
<organism evidence="2 3">
    <name type="scientific">Nonomuraea glycinis</name>
    <dbReference type="NCBI Taxonomy" id="2047744"/>
    <lineage>
        <taxon>Bacteria</taxon>
        <taxon>Bacillati</taxon>
        <taxon>Actinomycetota</taxon>
        <taxon>Actinomycetes</taxon>
        <taxon>Streptosporangiales</taxon>
        <taxon>Streptosporangiaceae</taxon>
        <taxon>Nonomuraea</taxon>
    </lineage>
</organism>
<feature type="transmembrane region" description="Helical" evidence="1">
    <location>
        <begin position="52"/>
        <end position="73"/>
    </location>
</feature>
<feature type="transmembrane region" description="Helical" evidence="1">
    <location>
        <begin position="20"/>
        <end position="40"/>
    </location>
</feature>
<dbReference type="RefSeq" id="WP_189142258.1">
    <property type="nucleotide sequence ID" value="NZ_BMNK01000012.1"/>
</dbReference>
<name>A0A918E7H0_9ACTN</name>
<gene>
    <name evidence="2" type="ORF">GCM10012278_61940</name>
</gene>
<keyword evidence="1" id="KW-1133">Transmembrane helix</keyword>
<protein>
    <submittedName>
        <fullName evidence="2">Uncharacterized protein</fullName>
    </submittedName>
</protein>
<sequence>MEQEVERVGSLRKWTKTVSLWLAATFLAVGGPLLLAWLAIAREPSQWHWNDWVNQLTQIATGITFFALAWFIGRKSEERSKAMANAELITSMGALSTSSARAYAGNDAQALRIAADARAALQHYPRARYQEQHRLTTKVVDSYSDLIFGTFSRADGLPRSIWTGLIGGAVDVIADAQQLADTAGRRRGAQKRQLLDMAEHIRFAINIGEEIRKPDEVPTQTRANTSRDLEEVWRKERAGTSESLSRISQLEVLYRRELTVVHNWNVLKENAEKIKCSAVLHDVAATDEWFSPWFVCRPGNGLLEPVNVVGDSLGNEIARFDKIADVPELPVHPCPLKHSEIPLGMRESTIANHCRILETTATRTICVLTYKVKCWDRTSRRIVLDGNHRLAAARRLDDSSEVQRQPIRVLEFLIEEHERLDSTMQAPEIYKDWEWRGFTPDVHVIRAFGQPFTPQSGPRRTPSDGPI</sequence>
<comment type="caution">
    <text evidence="2">The sequence shown here is derived from an EMBL/GenBank/DDBJ whole genome shotgun (WGS) entry which is preliminary data.</text>
</comment>
<evidence type="ECO:0000313" key="2">
    <source>
        <dbReference type="EMBL" id="GGP12778.1"/>
    </source>
</evidence>
<evidence type="ECO:0000313" key="3">
    <source>
        <dbReference type="Proteomes" id="UP000660745"/>
    </source>
</evidence>
<dbReference type="AlphaFoldDB" id="A0A918E7H0"/>
<dbReference type="EMBL" id="BMNK01000012">
    <property type="protein sequence ID" value="GGP12778.1"/>
    <property type="molecule type" value="Genomic_DNA"/>
</dbReference>
<evidence type="ECO:0000256" key="1">
    <source>
        <dbReference type="SAM" id="Phobius"/>
    </source>
</evidence>
<accession>A0A918E7H0</accession>